<evidence type="ECO:0000313" key="3">
    <source>
        <dbReference type="Proteomes" id="UP000241769"/>
    </source>
</evidence>
<protein>
    <submittedName>
        <fullName evidence="2">Uncharacterized protein</fullName>
    </submittedName>
</protein>
<evidence type="ECO:0000256" key="1">
    <source>
        <dbReference type="SAM" id="MobiDB-lite"/>
    </source>
</evidence>
<gene>
    <name evidence="2" type="ORF">PROFUN_12024</name>
</gene>
<accession>A0A2P6MRE7</accession>
<dbReference type="EMBL" id="MDYQ01000479">
    <property type="protein sequence ID" value="PRP74277.1"/>
    <property type="molecule type" value="Genomic_DNA"/>
</dbReference>
<reference evidence="2 3" key="1">
    <citation type="journal article" date="2018" name="Genome Biol. Evol.">
        <title>Multiple Roots of Fruiting Body Formation in Amoebozoa.</title>
        <authorList>
            <person name="Hillmann F."/>
            <person name="Forbes G."/>
            <person name="Novohradska S."/>
            <person name="Ferling I."/>
            <person name="Riege K."/>
            <person name="Groth M."/>
            <person name="Westermann M."/>
            <person name="Marz M."/>
            <person name="Spaller T."/>
            <person name="Winckler T."/>
            <person name="Schaap P."/>
            <person name="Glockner G."/>
        </authorList>
    </citation>
    <scope>NUCLEOTIDE SEQUENCE [LARGE SCALE GENOMIC DNA]</scope>
    <source>
        <strain evidence="2 3">Jena</strain>
    </source>
</reference>
<evidence type="ECO:0000313" key="2">
    <source>
        <dbReference type="EMBL" id="PRP74277.1"/>
    </source>
</evidence>
<organism evidence="2 3">
    <name type="scientific">Planoprotostelium fungivorum</name>
    <dbReference type="NCBI Taxonomy" id="1890364"/>
    <lineage>
        <taxon>Eukaryota</taxon>
        <taxon>Amoebozoa</taxon>
        <taxon>Evosea</taxon>
        <taxon>Variosea</taxon>
        <taxon>Cavosteliida</taxon>
        <taxon>Cavosteliaceae</taxon>
        <taxon>Planoprotostelium</taxon>
    </lineage>
</organism>
<comment type="caution">
    <text evidence="2">The sequence shown here is derived from an EMBL/GenBank/DDBJ whole genome shotgun (WGS) entry which is preliminary data.</text>
</comment>
<feature type="region of interest" description="Disordered" evidence="1">
    <location>
        <begin position="91"/>
        <end position="111"/>
    </location>
</feature>
<name>A0A2P6MRE7_9EUKA</name>
<keyword evidence="3" id="KW-1185">Reference proteome</keyword>
<dbReference type="InParanoid" id="A0A2P6MRE7"/>
<dbReference type="AlphaFoldDB" id="A0A2P6MRE7"/>
<sequence>MDNTTPTVQPTLSQLLPMAASDQFKSFIGGFNHLLKCGVMLHLAEKSSAEEIRIMTLILDAEIQQIDQRCLEILCNGTLYDTSSTIQAAEHPQPSIETHHKKPNHRIESSRGHVINESLSRDSMRHHLDQSQHFVGQQRGMAAVKSIIVPICYDATL</sequence>
<dbReference type="Proteomes" id="UP000241769">
    <property type="component" value="Unassembled WGS sequence"/>
</dbReference>
<proteinExistence type="predicted"/>